<feature type="domain" description="Cellobiose dehydrogenase-like cytochrome" evidence="3">
    <location>
        <begin position="29"/>
        <end position="218"/>
    </location>
</feature>
<dbReference type="InterPro" id="IPR053208">
    <property type="entry name" value="GMC_Oxidoreductase_CD"/>
</dbReference>
<reference evidence="4 5" key="1">
    <citation type="submission" date="2020-01" db="EMBL/GenBank/DDBJ databases">
        <title>Aspergillus terreus IFO 6365 whole genome shotgun sequence.</title>
        <authorList>
            <person name="Kanamasa S."/>
            <person name="Takahashi H."/>
        </authorList>
    </citation>
    <scope>NUCLEOTIDE SEQUENCE [LARGE SCALE GENOMIC DNA]</scope>
    <source>
        <strain evidence="4 5">IFO 6365</strain>
    </source>
</reference>
<dbReference type="OrthoDB" id="413885at2759"/>
<feature type="signal peptide" evidence="2">
    <location>
        <begin position="1"/>
        <end position="23"/>
    </location>
</feature>
<organism evidence="4 5">
    <name type="scientific">Aspergillus terreus</name>
    <dbReference type="NCBI Taxonomy" id="33178"/>
    <lineage>
        <taxon>Eukaryota</taxon>
        <taxon>Fungi</taxon>
        <taxon>Dikarya</taxon>
        <taxon>Ascomycota</taxon>
        <taxon>Pezizomycotina</taxon>
        <taxon>Eurotiomycetes</taxon>
        <taxon>Eurotiomycetidae</taxon>
        <taxon>Eurotiales</taxon>
        <taxon>Aspergillaceae</taxon>
        <taxon>Aspergillus</taxon>
        <taxon>Aspergillus subgen. Circumdati</taxon>
    </lineage>
</organism>
<evidence type="ECO:0000256" key="1">
    <source>
        <dbReference type="SAM" id="MobiDB-lite"/>
    </source>
</evidence>
<dbReference type="EMBL" id="BLJY01000002">
    <property type="protein sequence ID" value="GFF13835.1"/>
    <property type="molecule type" value="Genomic_DNA"/>
</dbReference>
<feature type="region of interest" description="Disordered" evidence="1">
    <location>
        <begin position="211"/>
        <end position="232"/>
    </location>
</feature>
<evidence type="ECO:0000259" key="3">
    <source>
        <dbReference type="Pfam" id="PF16010"/>
    </source>
</evidence>
<dbReference type="Proteomes" id="UP000452235">
    <property type="component" value="Unassembled WGS sequence"/>
</dbReference>
<dbReference type="InterPro" id="IPR015920">
    <property type="entry name" value="Cellobiose_DH-like_cyt"/>
</dbReference>
<dbReference type="Gene3D" id="2.60.40.1210">
    <property type="entry name" value="Cellobiose dehydrogenase, cytochrome domain"/>
    <property type="match status" value="1"/>
</dbReference>
<keyword evidence="2" id="KW-0732">Signal</keyword>
<dbReference type="VEuPathDB" id="FungiDB:ATEG_09993"/>
<feature type="compositionally biased region" description="Basic and acidic residues" evidence="1">
    <location>
        <begin position="218"/>
        <end position="232"/>
    </location>
</feature>
<accession>A0A5M3YVR9</accession>
<evidence type="ECO:0000256" key="2">
    <source>
        <dbReference type="SAM" id="SignalP"/>
    </source>
</evidence>
<sequence length="232" mass="24542">MGLLTRTLLGVIAASTLTCSCLAQKPSPYTDPGTGIAFTTWNVPLEDNGGDLTFGMALPSNALKTDATEFIGYINYTAEGKSSKDGWSGIALGGSMKDCLLLVAYPDGDDMRTSLRFTSKYSMPGVYKGKATVTQIAHAVNPSGYSLIFHCEDCLHWSQDGTSGHASTSSGEVDLGFAHSGQTPGHAGCPKEATLKQHDHSGTWTAVLDKSGTSGDYQKWKDMAKSNPSDKC</sequence>
<evidence type="ECO:0000313" key="5">
    <source>
        <dbReference type="Proteomes" id="UP000452235"/>
    </source>
</evidence>
<protein>
    <submittedName>
        <fullName evidence="4">Cellobiose dehydrogenase</fullName>
    </submittedName>
</protein>
<feature type="region of interest" description="Disordered" evidence="1">
    <location>
        <begin position="165"/>
        <end position="190"/>
    </location>
</feature>
<dbReference type="CDD" id="cd09630">
    <property type="entry name" value="CDH_like_cytochrome"/>
    <property type="match status" value="1"/>
</dbReference>
<gene>
    <name evidence="4" type="ORF">ATEIFO6365_0002094600</name>
</gene>
<proteinExistence type="predicted"/>
<dbReference type="PANTHER" id="PTHR47190:SF1">
    <property type="entry name" value="GLUCOSE-METHANOL-CHOLINE OXIDOREDUCTASE N-TERMINAL DOMAIN-CONTAINING PROTEIN"/>
    <property type="match status" value="1"/>
</dbReference>
<keyword evidence="5" id="KW-1185">Reference proteome</keyword>
<feature type="chain" id="PRO_5043725157" evidence="2">
    <location>
        <begin position="24"/>
        <end position="232"/>
    </location>
</feature>
<evidence type="ECO:0000313" key="4">
    <source>
        <dbReference type="EMBL" id="GFF13835.1"/>
    </source>
</evidence>
<dbReference type="AlphaFoldDB" id="A0A5M3YVR9"/>
<dbReference type="Pfam" id="PF16010">
    <property type="entry name" value="CDH-cyt"/>
    <property type="match status" value="1"/>
</dbReference>
<dbReference type="PANTHER" id="PTHR47190">
    <property type="entry name" value="DEHYDROGENASE, PUTATIVE-RELATED"/>
    <property type="match status" value="1"/>
</dbReference>
<name>A0A5M3YVR9_ASPTE</name>
<dbReference type="PROSITE" id="PS51257">
    <property type="entry name" value="PROKAR_LIPOPROTEIN"/>
    <property type="match status" value="1"/>
</dbReference>
<comment type="caution">
    <text evidence="4">The sequence shown here is derived from an EMBL/GenBank/DDBJ whole genome shotgun (WGS) entry which is preliminary data.</text>
</comment>
<dbReference type="SUPFAM" id="SSF49344">
    <property type="entry name" value="CBD9-like"/>
    <property type="match status" value="1"/>
</dbReference>